<dbReference type="Proteomes" id="UP000182573">
    <property type="component" value="Unassembled WGS sequence"/>
</dbReference>
<dbReference type="STRING" id="28442.SAMN05443574_11211"/>
<dbReference type="EMBL" id="FNOF01000012">
    <property type="protein sequence ID" value="SDX01853.1"/>
    <property type="molecule type" value="Genomic_DNA"/>
</dbReference>
<organism evidence="1 2">
    <name type="scientific">Haloarcula vallismortis</name>
    <name type="common">Halobacterium vallismortis</name>
    <dbReference type="NCBI Taxonomy" id="28442"/>
    <lineage>
        <taxon>Archaea</taxon>
        <taxon>Methanobacteriati</taxon>
        <taxon>Methanobacteriota</taxon>
        <taxon>Stenosarchaea group</taxon>
        <taxon>Halobacteria</taxon>
        <taxon>Halobacteriales</taxon>
        <taxon>Haloarculaceae</taxon>
        <taxon>Haloarcula</taxon>
    </lineage>
</organism>
<evidence type="ECO:0000313" key="1">
    <source>
        <dbReference type="EMBL" id="SDX01853.1"/>
    </source>
</evidence>
<evidence type="ECO:0000313" key="2">
    <source>
        <dbReference type="Proteomes" id="UP000182573"/>
    </source>
</evidence>
<reference evidence="1 2" key="1">
    <citation type="submission" date="2016-10" db="EMBL/GenBank/DDBJ databases">
        <authorList>
            <person name="de Groot N.N."/>
        </authorList>
    </citation>
    <scope>NUCLEOTIDE SEQUENCE [LARGE SCALE GENOMIC DNA]</scope>
    <source>
        <strain evidence="1 2">DSM 3756</strain>
    </source>
</reference>
<name>A0A1H2Y9F3_HALVA</name>
<sequence length="42" mass="4998">MTDYASMRKAIEETKESFDAVERFQRRSPLCPWLNVPPRDEP</sequence>
<proteinExistence type="predicted"/>
<gene>
    <name evidence="1" type="ORF">SAMN05443574_11211</name>
</gene>
<protein>
    <submittedName>
        <fullName evidence="1">Uncharacterized protein</fullName>
    </submittedName>
</protein>
<dbReference type="AlphaFoldDB" id="A0A1H2Y9F3"/>
<accession>A0A1H2Y9F3</accession>